<name>A0A4V3HG95_9BACT</name>
<dbReference type="EMBL" id="SORI01000008">
    <property type="protein sequence ID" value="TDY60501.1"/>
    <property type="molecule type" value="Genomic_DNA"/>
</dbReference>
<reference evidence="1 2" key="1">
    <citation type="submission" date="2019-03" db="EMBL/GenBank/DDBJ databases">
        <title>Genomic Encyclopedia of Type Strains, Phase IV (KMG-IV): sequencing the most valuable type-strain genomes for metagenomic binning, comparative biology and taxonomic classification.</title>
        <authorList>
            <person name="Goeker M."/>
        </authorList>
    </citation>
    <scope>NUCLEOTIDE SEQUENCE [LARGE SCALE GENOMIC DNA]</scope>
    <source>
        <strain evidence="1 2">DSM 25964</strain>
    </source>
</reference>
<comment type="caution">
    <text evidence="1">The sequence shown here is derived from an EMBL/GenBank/DDBJ whole genome shotgun (WGS) entry which is preliminary data.</text>
</comment>
<dbReference type="AlphaFoldDB" id="A0A4V3HG95"/>
<protein>
    <submittedName>
        <fullName evidence="1">Uncharacterized protein</fullName>
    </submittedName>
</protein>
<organism evidence="1 2">
    <name type="scientific">Aminivibrio pyruvatiphilus</name>
    <dbReference type="NCBI Taxonomy" id="1005740"/>
    <lineage>
        <taxon>Bacteria</taxon>
        <taxon>Thermotogati</taxon>
        <taxon>Synergistota</taxon>
        <taxon>Synergistia</taxon>
        <taxon>Synergistales</taxon>
        <taxon>Aminobacteriaceae</taxon>
        <taxon>Aminivibrio</taxon>
    </lineage>
</organism>
<accession>A0A4V3HG95</accession>
<dbReference type="Proteomes" id="UP000295066">
    <property type="component" value="Unassembled WGS sequence"/>
</dbReference>
<proteinExistence type="predicted"/>
<evidence type="ECO:0000313" key="2">
    <source>
        <dbReference type="Proteomes" id="UP000295066"/>
    </source>
</evidence>
<evidence type="ECO:0000313" key="1">
    <source>
        <dbReference type="EMBL" id="TDY60501.1"/>
    </source>
</evidence>
<sequence length="62" mass="7225">MQGAKVFERNTFQDEFAWMGVLDLPGLVEESIAEETFTADDPMDFEANLDEWWPEFISDFCL</sequence>
<gene>
    <name evidence="1" type="ORF">C8D99_10850</name>
</gene>
<keyword evidence="2" id="KW-1185">Reference proteome</keyword>
<dbReference type="RefSeq" id="WP_133957528.1">
    <property type="nucleotide sequence ID" value="NZ_SORI01000008.1"/>
</dbReference>
<dbReference type="OrthoDB" id="9973124at2"/>